<organism evidence="1 2">
    <name type="scientific">Brevundimonas nasdae</name>
    <dbReference type="NCBI Taxonomy" id="172043"/>
    <lineage>
        <taxon>Bacteria</taxon>
        <taxon>Pseudomonadati</taxon>
        <taxon>Pseudomonadota</taxon>
        <taxon>Alphaproteobacteria</taxon>
        <taxon>Caulobacterales</taxon>
        <taxon>Caulobacteraceae</taxon>
        <taxon>Brevundimonas</taxon>
    </lineage>
</organism>
<proteinExistence type="predicted"/>
<protein>
    <submittedName>
        <fullName evidence="1">Helix-turn-helix transcriptional regulator</fullName>
    </submittedName>
</protein>
<gene>
    <name evidence="1" type="ORF">PZA08_13735</name>
</gene>
<sequence length="109" mass="11881">MTDAPDPLDLEIARRLKATRITQGMTQTELGQAIGVTFQQVQKYERGSNRVSASTLMKCAVALDTSIAALCGEDDIAPESKPLIRAYSLLREDQRRAILAVVRAMGSDT</sequence>
<dbReference type="Proteomes" id="UP001302493">
    <property type="component" value="Chromosome"/>
</dbReference>
<keyword evidence="2" id="KW-1185">Reference proteome</keyword>
<evidence type="ECO:0000313" key="1">
    <source>
        <dbReference type="EMBL" id="WOB78353.1"/>
    </source>
</evidence>
<accession>A0ACD4VK29</accession>
<evidence type="ECO:0000313" key="2">
    <source>
        <dbReference type="Proteomes" id="UP001302493"/>
    </source>
</evidence>
<reference evidence="1" key="1">
    <citation type="submission" date="2023-03" db="EMBL/GenBank/DDBJ databases">
        <title>Genome sequence of Brevundimonas nasdae SJTX8.</title>
        <authorList>
            <person name="Liang R."/>
        </authorList>
    </citation>
    <scope>NUCLEOTIDE SEQUENCE</scope>
    <source>
        <strain evidence="1">X8</strain>
    </source>
</reference>
<dbReference type="EMBL" id="CP119180">
    <property type="protein sequence ID" value="WOB78353.1"/>
    <property type="molecule type" value="Genomic_DNA"/>
</dbReference>
<name>A0ACD4VK29_9CAUL</name>